<dbReference type="EMBL" id="JASNGB010000009">
    <property type="protein sequence ID" value="MDL2342980.1"/>
    <property type="molecule type" value="Genomic_DNA"/>
</dbReference>
<comment type="caution">
    <text evidence="2">The sequence shown here is derived from an EMBL/GenBank/DDBJ whole genome shotgun (WGS) entry which is preliminary data.</text>
</comment>
<evidence type="ECO:0008006" key="4">
    <source>
        <dbReference type="Google" id="ProtNLM"/>
    </source>
</evidence>
<organism evidence="2 3">
    <name type="scientific">Deinococcus rhizophilus</name>
    <dbReference type="NCBI Taxonomy" id="3049544"/>
    <lineage>
        <taxon>Bacteria</taxon>
        <taxon>Thermotogati</taxon>
        <taxon>Deinococcota</taxon>
        <taxon>Deinococci</taxon>
        <taxon>Deinococcales</taxon>
        <taxon>Deinococcaceae</taxon>
        <taxon>Deinococcus</taxon>
    </lineage>
</organism>
<dbReference type="RefSeq" id="WP_285521009.1">
    <property type="nucleotide sequence ID" value="NZ_JASNGB010000009.1"/>
</dbReference>
<accession>A0ABT7JER7</accession>
<evidence type="ECO:0000256" key="1">
    <source>
        <dbReference type="SAM" id="SignalP"/>
    </source>
</evidence>
<name>A0ABT7JER7_9DEIO</name>
<keyword evidence="3" id="KW-1185">Reference proteome</keyword>
<dbReference type="Proteomes" id="UP001302059">
    <property type="component" value="Unassembled WGS sequence"/>
</dbReference>
<sequence>MKKFLLTALLFTSGSLALAVGAPAGTTISNTATLDLNDGVTSRTLTSNTVNVNVQQVYSVTVTPNGTTAAPGQTVPVQAGTTGTLTYTVTNTGNGPDSINLAALTANATAQGSSIAGIYLDNPTSGTVGSYDAGDTPVTSLTNVPADGTRTVFVRYTVPAGTGGGSAAGSAHQLNLTATSAGDAGKTDTDNVGQLTVERTIDLALASTQTKTVAAGGSVSFTDTLTNTGNTTLTAAEITTSTTVATTLKGTSIADTAFTTAYSVTGPGGTFTGSALDPLIDNAVGTGLASGSALTITVTVTPALTTLDASQVALTFKAYSPVTSGAVNNAPDGDPQATITNTALLQRGVAEVTKTVAKCTSSTACPARTAAGTADVSAKPGEYVVFYLGATNSGSGTLTNVRLSDLLPANFIITQVGATTSFGGVLKFSKDGTTWSTEVSSLGTFTGGSDRLYVAVENGGSNTTIDPSDTFAAGGTLRLKIVGYVRDGTTTGGTPARNDDGL</sequence>
<gene>
    <name evidence="2" type="ORF">QOL99_02325</name>
</gene>
<feature type="chain" id="PRO_5046470064" description="DUF11 domain-containing protein" evidence="1">
    <location>
        <begin position="20"/>
        <end position="502"/>
    </location>
</feature>
<evidence type="ECO:0000313" key="3">
    <source>
        <dbReference type="Proteomes" id="UP001302059"/>
    </source>
</evidence>
<evidence type="ECO:0000313" key="2">
    <source>
        <dbReference type="EMBL" id="MDL2342980.1"/>
    </source>
</evidence>
<feature type="signal peptide" evidence="1">
    <location>
        <begin position="1"/>
        <end position="19"/>
    </location>
</feature>
<proteinExistence type="predicted"/>
<protein>
    <recommendedName>
        <fullName evidence="4">DUF11 domain-containing protein</fullName>
    </recommendedName>
</protein>
<reference evidence="2 3" key="1">
    <citation type="submission" date="2023-05" db="EMBL/GenBank/DDBJ databases">
        <authorList>
            <person name="Gao F."/>
        </authorList>
    </citation>
    <scope>NUCLEOTIDE SEQUENCE [LARGE SCALE GENOMIC DNA]</scope>
    <source>
        <strain evidence="2 3">MIMF12</strain>
    </source>
</reference>
<keyword evidence="1" id="KW-0732">Signal</keyword>